<evidence type="ECO:0000313" key="3">
    <source>
        <dbReference type="Proteomes" id="UP000177165"/>
    </source>
</evidence>
<keyword evidence="1" id="KW-0812">Transmembrane</keyword>
<evidence type="ECO:0000313" key="2">
    <source>
        <dbReference type="EMBL" id="OGY78586.1"/>
    </source>
</evidence>
<keyword evidence="1" id="KW-0472">Membrane</keyword>
<sequence>MTQKISWAQYLGVVGQIGFIIAIPIVALTLLGRYLDSLYGTSPWLLLSGIILAFLVSSGILYAQVWRTLKFFAEQETIVKKEKTEDTKEIFEDSEFEDDEE</sequence>
<reference evidence="2 3" key="1">
    <citation type="journal article" date="2016" name="Nat. Commun.">
        <title>Thousands of microbial genomes shed light on interconnected biogeochemical processes in an aquifer system.</title>
        <authorList>
            <person name="Anantharaman K."/>
            <person name="Brown C.T."/>
            <person name="Hug L.A."/>
            <person name="Sharon I."/>
            <person name="Castelle C.J."/>
            <person name="Probst A.J."/>
            <person name="Thomas B.C."/>
            <person name="Singh A."/>
            <person name="Wilkins M.J."/>
            <person name="Karaoz U."/>
            <person name="Brodie E.L."/>
            <person name="Williams K.H."/>
            <person name="Hubbard S.S."/>
            <person name="Banfield J.F."/>
        </authorList>
    </citation>
    <scope>NUCLEOTIDE SEQUENCE [LARGE SCALE GENOMIC DNA]</scope>
</reference>
<evidence type="ECO:0008006" key="4">
    <source>
        <dbReference type="Google" id="ProtNLM"/>
    </source>
</evidence>
<dbReference type="EMBL" id="MHKB01000013">
    <property type="protein sequence ID" value="OGY78586.1"/>
    <property type="molecule type" value="Genomic_DNA"/>
</dbReference>
<dbReference type="Pfam" id="PF09527">
    <property type="entry name" value="ATPase_gene1"/>
    <property type="match status" value="1"/>
</dbReference>
<comment type="caution">
    <text evidence="2">The sequence shown here is derived from an EMBL/GenBank/DDBJ whole genome shotgun (WGS) entry which is preliminary data.</text>
</comment>
<accession>A0A1G2AQ15</accession>
<feature type="transmembrane region" description="Helical" evidence="1">
    <location>
        <begin position="44"/>
        <end position="63"/>
    </location>
</feature>
<dbReference type="Proteomes" id="UP000177165">
    <property type="component" value="Unassembled WGS sequence"/>
</dbReference>
<dbReference type="STRING" id="1798540.A3B74_04360"/>
<gene>
    <name evidence="2" type="ORF">A3B74_04360</name>
</gene>
<dbReference type="AlphaFoldDB" id="A0A1G2AQ15"/>
<evidence type="ECO:0000256" key="1">
    <source>
        <dbReference type="SAM" id="Phobius"/>
    </source>
</evidence>
<dbReference type="InterPro" id="IPR032820">
    <property type="entry name" value="ATPase_put"/>
</dbReference>
<feature type="transmembrane region" description="Helical" evidence="1">
    <location>
        <begin position="7"/>
        <end position="32"/>
    </location>
</feature>
<organism evidence="2 3">
    <name type="scientific">Candidatus Kerfeldbacteria bacterium RIFCSPHIGHO2_02_FULL_42_14</name>
    <dbReference type="NCBI Taxonomy" id="1798540"/>
    <lineage>
        <taxon>Bacteria</taxon>
        <taxon>Candidatus Kerfeldiibacteriota</taxon>
    </lineage>
</organism>
<keyword evidence="1" id="KW-1133">Transmembrane helix</keyword>
<name>A0A1G2AQ15_9BACT</name>
<protein>
    <recommendedName>
        <fullName evidence="4">F0F1 ATP synthase subunit</fullName>
    </recommendedName>
</protein>
<proteinExistence type="predicted"/>